<evidence type="ECO:0000256" key="8">
    <source>
        <dbReference type="SAM" id="Phobius"/>
    </source>
</evidence>
<evidence type="ECO:0000313" key="12">
    <source>
        <dbReference type="Proteomes" id="UP000261620"/>
    </source>
</evidence>
<dbReference type="SUPFAM" id="SSF103575">
    <property type="entry name" value="Plexin repeat"/>
    <property type="match status" value="1"/>
</dbReference>
<evidence type="ECO:0000256" key="3">
    <source>
        <dbReference type="ARBA" id="ARBA00023136"/>
    </source>
</evidence>
<dbReference type="AlphaFoldDB" id="A0A3Q3WWN9"/>
<evidence type="ECO:0000256" key="6">
    <source>
        <dbReference type="ARBA" id="ARBA00023319"/>
    </source>
</evidence>
<evidence type="ECO:0000313" key="11">
    <source>
        <dbReference type="Ensembl" id="ENSMMOP00000013804.1"/>
    </source>
</evidence>
<dbReference type="SMART" id="SM00630">
    <property type="entry name" value="Sema"/>
    <property type="match status" value="1"/>
</dbReference>
<feature type="domain" description="Ig-like" evidence="9">
    <location>
        <begin position="531"/>
        <end position="615"/>
    </location>
</feature>
<keyword evidence="8" id="KW-1133">Transmembrane helix</keyword>
<dbReference type="Proteomes" id="UP000261620">
    <property type="component" value="Unplaced"/>
</dbReference>
<evidence type="ECO:0000259" key="9">
    <source>
        <dbReference type="PROSITE" id="PS50835"/>
    </source>
</evidence>
<dbReference type="SUPFAM" id="SSF101912">
    <property type="entry name" value="Sema domain"/>
    <property type="match status" value="1"/>
</dbReference>
<dbReference type="GO" id="GO:0030215">
    <property type="term" value="F:semaphorin receptor binding"/>
    <property type="evidence" value="ECO:0007669"/>
    <property type="project" value="InterPro"/>
</dbReference>
<feature type="domain" description="Sema" evidence="10">
    <location>
        <begin position="1"/>
        <end position="480"/>
    </location>
</feature>
<dbReference type="InterPro" id="IPR015943">
    <property type="entry name" value="WD40/YVTN_repeat-like_dom_sf"/>
</dbReference>
<dbReference type="InterPro" id="IPR013151">
    <property type="entry name" value="Immunoglobulin_dom"/>
</dbReference>
<evidence type="ECO:0000256" key="2">
    <source>
        <dbReference type="ARBA" id="ARBA00009492"/>
    </source>
</evidence>
<evidence type="ECO:0000256" key="4">
    <source>
        <dbReference type="ARBA" id="ARBA00023157"/>
    </source>
</evidence>
<dbReference type="FunFam" id="2.130.10.10:FF:001703">
    <property type="entry name" value="Semaphorin 4e"/>
    <property type="match status" value="1"/>
</dbReference>
<dbReference type="InterPro" id="IPR036352">
    <property type="entry name" value="Semap_dom_sf"/>
</dbReference>
<reference evidence="11" key="1">
    <citation type="submission" date="2025-08" db="UniProtKB">
        <authorList>
            <consortium name="Ensembl"/>
        </authorList>
    </citation>
    <scope>IDENTIFICATION</scope>
</reference>
<keyword evidence="4" id="KW-1015">Disulfide bond</keyword>
<dbReference type="SMART" id="SM00409">
    <property type="entry name" value="IG"/>
    <property type="match status" value="1"/>
</dbReference>
<dbReference type="InterPro" id="IPR003599">
    <property type="entry name" value="Ig_sub"/>
</dbReference>
<dbReference type="Pfam" id="PF01403">
    <property type="entry name" value="Sema"/>
    <property type="match status" value="1"/>
</dbReference>
<dbReference type="Pfam" id="PF00047">
    <property type="entry name" value="ig"/>
    <property type="match status" value="1"/>
</dbReference>
<keyword evidence="6" id="KW-0393">Immunoglobulin domain</keyword>
<protein>
    <submittedName>
        <fullName evidence="11">Uncharacterized protein</fullName>
    </submittedName>
</protein>
<dbReference type="PROSITE" id="PS50835">
    <property type="entry name" value="IG_LIKE"/>
    <property type="match status" value="1"/>
</dbReference>
<dbReference type="SUPFAM" id="SSF48726">
    <property type="entry name" value="Immunoglobulin"/>
    <property type="match status" value="1"/>
</dbReference>
<keyword evidence="5" id="KW-0325">Glycoprotein</keyword>
<dbReference type="GO" id="GO:0000122">
    <property type="term" value="P:negative regulation of transcription by RNA polymerase II"/>
    <property type="evidence" value="ECO:0007669"/>
    <property type="project" value="TreeGrafter"/>
</dbReference>
<keyword evidence="8" id="KW-0812">Transmembrane</keyword>
<dbReference type="InterPro" id="IPR013783">
    <property type="entry name" value="Ig-like_fold"/>
</dbReference>
<dbReference type="InterPro" id="IPR016201">
    <property type="entry name" value="PSI"/>
</dbReference>
<dbReference type="InterPro" id="IPR002165">
    <property type="entry name" value="Plexin_repeat"/>
</dbReference>
<keyword evidence="3 8" id="KW-0472">Membrane</keyword>
<dbReference type="GO" id="GO:0043931">
    <property type="term" value="P:ossification involved in bone maturation"/>
    <property type="evidence" value="ECO:0007669"/>
    <property type="project" value="TreeGrafter"/>
</dbReference>
<dbReference type="Gene3D" id="2.60.40.10">
    <property type="entry name" value="Immunoglobulins"/>
    <property type="match status" value="1"/>
</dbReference>
<dbReference type="InterPro" id="IPR027231">
    <property type="entry name" value="Semaphorin"/>
</dbReference>
<dbReference type="GO" id="GO:0005886">
    <property type="term" value="C:plasma membrane"/>
    <property type="evidence" value="ECO:0007669"/>
    <property type="project" value="TreeGrafter"/>
</dbReference>
<dbReference type="Gene3D" id="2.130.10.10">
    <property type="entry name" value="YVTN repeat-like/Quinoprotein amine dehydrogenase"/>
    <property type="match status" value="1"/>
</dbReference>
<organism evidence="11 12">
    <name type="scientific">Mola mola</name>
    <name type="common">Ocean sunfish</name>
    <name type="synonym">Tetraodon mola</name>
    <dbReference type="NCBI Taxonomy" id="94237"/>
    <lineage>
        <taxon>Eukaryota</taxon>
        <taxon>Metazoa</taxon>
        <taxon>Chordata</taxon>
        <taxon>Craniata</taxon>
        <taxon>Vertebrata</taxon>
        <taxon>Euteleostomi</taxon>
        <taxon>Actinopterygii</taxon>
        <taxon>Neopterygii</taxon>
        <taxon>Teleostei</taxon>
        <taxon>Neoteleostei</taxon>
        <taxon>Acanthomorphata</taxon>
        <taxon>Eupercaria</taxon>
        <taxon>Tetraodontiformes</taxon>
        <taxon>Molidae</taxon>
        <taxon>Mola</taxon>
    </lineage>
</organism>
<dbReference type="PANTHER" id="PTHR11036:SF135">
    <property type="entry name" value="SEMAPHORIN 4D ISOFORM X1-RELATED"/>
    <property type="match status" value="1"/>
</dbReference>
<dbReference type="Ensembl" id="ENSMMOT00000014027.1">
    <property type="protein sequence ID" value="ENSMMOP00000013804.1"/>
    <property type="gene ID" value="ENSMMOG00000010556.1"/>
</dbReference>
<evidence type="ECO:0000256" key="1">
    <source>
        <dbReference type="ARBA" id="ARBA00004370"/>
    </source>
</evidence>
<dbReference type="GO" id="GO:0045499">
    <property type="term" value="F:chemorepellent activity"/>
    <property type="evidence" value="ECO:0007669"/>
    <property type="project" value="TreeGrafter"/>
</dbReference>
<comment type="similarity">
    <text evidence="2">Belongs to the semaphorin family.</text>
</comment>
<sequence>MIFGVVVEKLIVHILFPEDNAHLFNEEGVFNYSTMLLREDLDLLVVGAKEAIYALDLNDISKKLASVKWEVTQQQKAECQNKGKHPEMDCKNYIRILHKTEDNRMYVCGTNAFNPQCDYMSYKDGQLTLEKKRENGKGKCPYDPLQRYASIMFENDLYSATSLNFLGSEPVLMRSSPVTIRTEFKSSWLNDPTFVSMTQMPESEMSAEGDDDKVYLFFSETAVEYDCYNKLVVSRVARVCKGDLGGQRTLLKKWTSFLKARIDCPVLESELPLIIQDTYRWCDSQQRWKDCLFYAVFTPQSDTSDMSAVCAYRMSDISKVFAEGNYLTPLETFPVKWVTHSGEVPLPRPGACIDNEARKAGITETLDIPDKTLQFIKLRPLMDQAIQPIGGKPLLVRRGATFTRIVVHQVQAADGEMHRVMFISTEEGTLLKAVNYDGEMFIIEEVQLFQASESIKILKFSNVTGQLYAGSDYGAAQVPLATCGRSLSCMDCVLSRDPYCGWDKVAGKCTLLSSSQRKLIQSLKGDASLCPDAEPIKPLNLSVWSGEKLMLSCFSPSNLAKTIWEQDGTAVNLRARFQLRRNGLLILNASDTDTGLYRCRSAEHSNAGQYAAIVAEYQVSVCPRGSGNGSQIFPQPQISGLSVAGLQAVIGLLLVSLLALLSWNFNKGHIPLPWYYFTKKYGSAEVGEAADSGLHFNDPSLS</sequence>
<proteinExistence type="inferred from homology"/>
<dbReference type="GO" id="GO:0001755">
    <property type="term" value="P:neural crest cell migration"/>
    <property type="evidence" value="ECO:0007669"/>
    <property type="project" value="TreeGrafter"/>
</dbReference>
<dbReference type="InterPro" id="IPR007110">
    <property type="entry name" value="Ig-like_dom"/>
</dbReference>
<name>A0A3Q3WWN9_MOLML</name>
<reference evidence="11" key="2">
    <citation type="submission" date="2025-09" db="UniProtKB">
        <authorList>
            <consortium name="Ensembl"/>
        </authorList>
    </citation>
    <scope>IDENTIFICATION</scope>
</reference>
<evidence type="ECO:0000259" key="10">
    <source>
        <dbReference type="PROSITE" id="PS51004"/>
    </source>
</evidence>
<dbReference type="GO" id="GO:0030335">
    <property type="term" value="P:positive regulation of cell migration"/>
    <property type="evidence" value="ECO:0007669"/>
    <property type="project" value="TreeGrafter"/>
</dbReference>
<evidence type="ECO:0000256" key="7">
    <source>
        <dbReference type="PROSITE-ProRule" id="PRU00352"/>
    </source>
</evidence>
<dbReference type="InterPro" id="IPR001627">
    <property type="entry name" value="Semap_dom"/>
</dbReference>
<dbReference type="Pfam" id="PF01437">
    <property type="entry name" value="PSI"/>
    <property type="match status" value="1"/>
</dbReference>
<dbReference type="GO" id="GO:0005615">
    <property type="term" value="C:extracellular space"/>
    <property type="evidence" value="ECO:0007669"/>
    <property type="project" value="TreeGrafter"/>
</dbReference>
<evidence type="ECO:0000256" key="5">
    <source>
        <dbReference type="ARBA" id="ARBA00023180"/>
    </source>
</evidence>
<comment type="caution">
    <text evidence="7">Lacks conserved residue(s) required for the propagation of feature annotation.</text>
</comment>
<dbReference type="InterPro" id="IPR036179">
    <property type="entry name" value="Ig-like_dom_sf"/>
</dbReference>
<dbReference type="GO" id="GO:0007411">
    <property type="term" value="P:axon guidance"/>
    <property type="evidence" value="ECO:0007669"/>
    <property type="project" value="TreeGrafter"/>
</dbReference>
<keyword evidence="12" id="KW-1185">Reference proteome</keyword>
<dbReference type="GO" id="GO:0071526">
    <property type="term" value="P:semaphorin-plexin signaling pathway"/>
    <property type="evidence" value="ECO:0007669"/>
    <property type="project" value="TreeGrafter"/>
</dbReference>
<dbReference type="SMART" id="SM00423">
    <property type="entry name" value="PSI"/>
    <property type="match status" value="1"/>
</dbReference>
<dbReference type="PANTHER" id="PTHR11036">
    <property type="entry name" value="SEMAPHORIN"/>
    <property type="match status" value="1"/>
</dbReference>
<dbReference type="OMA" id="ANICTPV"/>
<accession>A0A3Q3WWN9</accession>
<feature type="transmembrane region" description="Helical" evidence="8">
    <location>
        <begin position="638"/>
        <end position="661"/>
    </location>
</feature>
<dbReference type="PROSITE" id="PS51004">
    <property type="entry name" value="SEMA"/>
    <property type="match status" value="1"/>
</dbReference>
<comment type="subcellular location">
    <subcellularLocation>
        <location evidence="1">Membrane</location>
    </subcellularLocation>
</comment>
<dbReference type="Gene3D" id="3.30.1680.10">
    <property type="entry name" value="ligand-binding face of the semaphorins, domain 2"/>
    <property type="match status" value="1"/>
</dbReference>
<dbReference type="STRING" id="94237.ENSMMOP00000013804"/>